<dbReference type="AlphaFoldDB" id="A0A7K4P2S4"/>
<evidence type="ECO:0000313" key="3">
    <source>
        <dbReference type="EMBL" id="NWK09467.1"/>
    </source>
</evidence>
<dbReference type="Proteomes" id="UP000549797">
    <property type="component" value="Unassembled WGS sequence"/>
</dbReference>
<name>A0A7K4P2S4_9ARCH</name>
<dbReference type="InterPro" id="IPR016071">
    <property type="entry name" value="Staphylococal_nuclease_OB-fold"/>
</dbReference>
<evidence type="ECO:0000313" key="4">
    <source>
        <dbReference type="Proteomes" id="UP000549797"/>
    </source>
</evidence>
<gene>
    <name evidence="3" type="ORF">HX852_06795</name>
</gene>
<dbReference type="Gene3D" id="2.40.50.90">
    <property type="match status" value="1"/>
</dbReference>
<proteinExistence type="predicted"/>
<dbReference type="InterPro" id="IPR035437">
    <property type="entry name" value="SNase_OB-fold_sf"/>
</dbReference>
<keyword evidence="1" id="KW-1133">Transmembrane helix</keyword>
<dbReference type="SUPFAM" id="SSF50199">
    <property type="entry name" value="Staphylococcal nuclease"/>
    <property type="match status" value="1"/>
</dbReference>
<feature type="domain" description="TNase-like" evidence="2">
    <location>
        <begin position="62"/>
        <end position="172"/>
    </location>
</feature>
<protein>
    <submittedName>
        <fullName evidence="3">Thermonuclease family protein</fullName>
    </submittedName>
</protein>
<accession>A0A7K4P2S4</accession>
<sequence length="176" mass="18914">MKKDLVIGIGVGVPVVIIMILIGGGGHTSLDFEREIEKVIIEEPKQTELTQSLLQDCSGTARCITGTVTKIVDGDTIHVDGESVRFALASAPELSGYGGVESRNFIQTICPIGSNVIVDEDDGQTGESFGRMIGVIYCNDMNLNAELLDADLGYLENRFCDSSEFASDPWAQKHGC</sequence>
<comment type="caution">
    <text evidence="3">The sequence shown here is derived from an EMBL/GenBank/DDBJ whole genome shotgun (WGS) entry which is preliminary data.</text>
</comment>
<dbReference type="EMBL" id="JACATJ010000012">
    <property type="protein sequence ID" value="NWK09467.1"/>
    <property type="molecule type" value="Genomic_DNA"/>
</dbReference>
<keyword evidence="1" id="KW-0812">Transmembrane</keyword>
<organism evidence="3 4">
    <name type="scientific">Marine Group I thaumarchaeote</name>
    <dbReference type="NCBI Taxonomy" id="2511932"/>
    <lineage>
        <taxon>Archaea</taxon>
        <taxon>Nitrososphaerota</taxon>
        <taxon>Marine Group I</taxon>
    </lineage>
</organism>
<evidence type="ECO:0000259" key="2">
    <source>
        <dbReference type="SMART" id="SM00318"/>
    </source>
</evidence>
<feature type="transmembrane region" description="Helical" evidence="1">
    <location>
        <begin position="6"/>
        <end position="24"/>
    </location>
</feature>
<dbReference type="SMART" id="SM00318">
    <property type="entry name" value="SNc"/>
    <property type="match status" value="1"/>
</dbReference>
<keyword evidence="1" id="KW-0472">Membrane</keyword>
<evidence type="ECO:0000256" key="1">
    <source>
        <dbReference type="SAM" id="Phobius"/>
    </source>
</evidence>
<reference evidence="3 4" key="1">
    <citation type="journal article" date="2019" name="Environ. Microbiol.">
        <title>Genomics insights into ecotype formation of ammonia-oxidizing archaea in the deep ocean.</title>
        <authorList>
            <person name="Wang Y."/>
            <person name="Huang J.M."/>
            <person name="Cui G.J."/>
            <person name="Nunoura T."/>
            <person name="Takaki Y."/>
            <person name="Li W.L."/>
            <person name="Li J."/>
            <person name="Gao Z.M."/>
            <person name="Takai K."/>
            <person name="Zhang A.Q."/>
            <person name="Stepanauskas R."/>
        </authorList>
    </citation>
    <scope>NUCLEOTIDE SEQUENCE [LARGE SCALE GENOMIC DNA]</scope>
    <source>
        <strain evidence="3 4">D1a</strain>
    </source>
</reference>